<dbReference type="Pfam" id="PF01212">
    <property type="entry name" value="Beta_elim_lyase"/>
    <property type="match status" value="1"/>
</dbReference>
<accession>A0AAU2GZK8</accession>
<name>A0AAU2GZK8_9ACTN</name>
<dbReference type="PANTHER" id="PTHR48097">
    <property type="entry name" value="L-THREONINE ALDOLASE-RELATED"/>
    <property type="match status" value="1"/>
</dbReference>
<keyword evidence="7" id="KW-0808">Transferase</keyword>
<feature type="modified residue" description="N6-(pyridoxal phosphate)lysine" evidence="5">
    <location>
        <position position="201"/>
    </location>
</feature>
<gene>
    <name evidence="7" type="ORF">OHV25_17865</name>
</gene>
<dbReference type="PANTHER" id="PTHR48097:SF9">
    <property type="entry name" value="L-THREONINE ALDOLASE"/>
    <property type="match status" value="1"/>
</dbReference>
<dbReference type="PIRSF" id="PIRSF017617">
    <property type="entry name" value="Thr_aldolase"/>
    <property type="match status" value="1"/>
</dbReference>
<proteinExistence type="inferred from homology"/>
<dbReference type="SUPFAM" id="SSF53383">
    <property type="entry name" value="PLP-dependent transferases"/>
    <property type="match status" value="1"/>
</dbReference>
<dbReference type="AlphaFoldDB" id="A0AAU2GZK8"/>
<evidence type="ECO:0000256" key="5">
    <source>
        <dbReference type="PIRSR" id="PIRSR017617-1"/>
    </source>
</evidence>
<comment type="similarity">
    <text evidence="2">Belongs to the threonine aldolase family.</text>
</comment>
<dbReference type="Gene3D" id="3.90.1150.10">
    <property type="entry name" value="Aspartate Aminotransferase, domain 1"/>
    <property type="match status" value="1"/>
</dbReference>
<keyword evidence="4" id="KW-0456">Lyase</keyword>
<evidence type="ECO:0000256" key="1">
    <source>
        <dbReference type="ARBA" id="ARBA00001933"/>
    </source>
</evidence>
<dbReference type="NCBIfam" id="NF041359">
    <property type="entry name" value="GntG_guanitoxin"/>
    <property type="match status" value="1"/>
</dbReference>
<dbReference type="InterPro" id="IPR015422">
    <property type="entry name" value="PyrdxlP-dep_Trfase_small"/>
</dbReference>
<dbReference type="FunFam" id="3.40.640.10:FF:000030">
    <property type="entry name" value="Low-specificity L-threonine aldolase"/>
    <property type="match status" value="1"/>
</dbReference>
<dbReference type="GO" id="GO:0005829">
    <property type="term" value="C:cytosol"/>
    <property type="evidence" value="ECO:0007669"/>
    <property type="project" value="TreeGrafter"/>
</dbReference>
<dbReference type="InterPro" id="IPR001597">
    <property type="entry name" value="ArAA_b-elim_lyase/Thr_aldolase"/>
</dbReference>
<dbReference type="GO" id="GO:0006567">
    <property type="term" value="P:L-threonine catabolic process"/>
    <property type="evidence" value="ECO:0007669"/>
    <property type="project" value="TreeGrafter"/>
</dbReference>
<dbReference type="GO" id="GO:0006545">
    <property type="term" value="P:glycine biosynthetic process"/>
    <property type="evidence" value="ECO:0007669"/>
    <property type="project" value="TreeGrafter"/>
</dbReference>
<evidence type="ECO:0000256" key="3">
    <source>
        <dbReference type="ARBA" id="ARBA00022898"/>
    </source>
</evidence>
<dbReference type="GO" id="GO:0008732">
    <property type="term" value="F:L-allo-threonine aldolase activity"/>
    <property type="evidence" value="ECO:0007669"/>
    <property type="project" value="TreeGrafter"/>
</dbReference>
<feature type="domain" description="Aromatic amino acid beta-eliminating lyase/threonine aldolase" evidence="6">
    <location>
        <begin position="6"/>
        <end position="287"/>
    </location>
</feature>
<dbReference type="EMBL" id="CP108253">
    <property type="protein sequence ID" value="WTU41316.1"/>
    <property type="molecule type" value="Genomic_DNA"/>
</dbReference>
<dbReference type="InterPro" id="IPR015424">
    <property type="entry name" value="PyrdxlP-dep_Trfase"/>
</dbReference>
<dbReference type="Gene3D" id="3.40.640.10">
    <property type="entry name" value="Type I PLP-dependent aspartate aminotransferase-like (Major domain)"/>
    <property type="match status" value="1"/>
</dbReference>
<evidence type="ECO:0000313" key="7">
    <source>
        <dbReference type="EMBL" id="WTU41316.1"/>
    </source>
</evidence>
<dbReference type="InterPro" id="IPR015421">
    <property type="entry name" value="PyrdxlP-dep_Trfase_major"/>
</dbReference>
<reference evidence="7" key="1">
    <citation type="submission" date="2022-10" db="EMBL/GenBank/DDBJ databases">
        <title>The complete genomes of actinobacterial strains from the NBC collection.</title>
        <authorList>
            <person name="Joergensen T.S."/>
            <person name="Alvarez Arevalo M."/>
            <person name="Sterndorff E.B."/>
            <person name="Faurdal D."/>
            <person name="Vuksanovic O."/>
            <person name="Mourched A.-S."/>
            <person name="Charusanti P."/>
            <person name="Shaw S."/>
            <person name="Blin K."/>
            <person name="Weber T."/>
        </authorList>
    </citation>
    <scope>NUCLEOTIDE SEQUENCE</scope>
    <source>
        <strain evidence="7">NBC_00060</strain>
    </source>
</reference>
<comment type="cofactor">
    <cofactor evidence="1">
        <name>pyridoxal 5'-phosphate</name>
        <dbReference type="ChEBI" id="CHEBI:597326"/>
    </cofactor>
</comment>
<keyword evidence="7" id="KW-0032">Aminotransferase</keyword>
<dbReference type="GO" id="GO:0008483">
    <property type="term" value="F:transaminase activity"/>
    <property type="evidence" value="ECO:0007669"/>
    <property type="project" value="UniProtKB-KW"/>
</dbReference>
<organism evidence="7">
    <name type="scientific">Streptomyces sp. NBC_00060</name>
    <dbReference type="NCBI Taxonomy" id="2975636"/>
    <lineage>
        <taxon>Bacteria</taxon>
        <taxon>Bacillati</taxon>
        <taxon>Actinomycetota</taxon>
        <taxon>Actinomycetes</taxon>
        <taxon>Kitasatosporales</taxon>
        <taxon>Streptomycetaceae</taxon>
        <taxon>Streptomyces</taxon>
    </lineage>
</organism>
<evidence type="ECO:0000256" key="2">
    <source>
        <dbReference type="ARBA" id="ARBA00006966"/>
    </source>
</evidence>
<evidence type="ECO:0000259" key="6">
    <source>
        <dbReference type="Pfam" id="PF01212"/>
    </source>
</evidence>
<dbReference type="InterPro" id="IPR023603">
    <property type="entry name" value="Low_specificity_L-TA-like"/>
</dbReference>
<sequence>MSVFLDFRSDTRTAPDAAMRAAMAAAEVGDDAYGDDPCVRELEEEGARLLGTGAALFLPSSTMANLVAVLAAAPGPGTRLLMGAQSHIALFEAEGMRRFAGVEPVALPERDDGAPDPDALVAALREGGGRPGVVALENTCMMHTGNALDPAEVDRLAGLGREQGAHVHLDGARLANAAVALGVPVEKLAAPADSVTFCLAKGLGAPVGSLLCAGAEFVARARELRLLLGGTMHQSGVLAAAALEGLARVSRLAEDHALAAQLAEGLAGVPGAEVGDPPCPTNIVTVRLPGRDPDDLRERLAERGVLVLPLPTGSVRFVVHREHRAEAVPLVVRALAEAALQ</sequence>
<protein>
    <submittedName>
        <fullName evidence="7">Aminotransferase class I/II-fold pyridoxal phosphate-dependent enzyme</fullName>
    </submittedName>
</protein>
<evidence type="ECO:0000256" key="4">
    <source>
        <dbReference type="ARBA" id="ARBA00023239"/>
    </source>
</evidence>
<keyword evidence="3" id="KW-0663">Pyridoxal phosphate</keyword>